<reference evidence="3" key="1">
    <citation type="submission" date="2023-08" db="EMBL/GenBank/DDBJ databases">
        <title>A de novo genome assembly of Solanum verrucosum Schlechtendal, a Mexican diploid species geographically isolated from the other diploid A-genome species in potato relatives.</title>
        <authorList>
            <person name="Hosaka K."/>
        </authorList>
    </citation>
    <scope>NUCLEOTIDE SEQUENCE</scope>
    <source>
        <tissue evidence="3">Young leaves</tissue>
    </source>
</reference>
<protein>
    <recommendedName>
        <fullName evidence="2">Neprosin PEP catalytic domain-containing protein</fullName>
    </recommendedName>
</protein>
<feature type="chain" id="PRO_5042115571" description="Neprosin PEP catalytic domain-containing protein" evidence="1">
    <location>
        <begin position="29"/>
        <end position="287"/>
    </location>
</feature>
<accession>A0AAF0TYY4</accession>
<dbReference type="Proteomes" id="UP001234989">
    <property type="component" value="Chromosome 6"/>
</dbReference>
<dbReference type="PANTHER" id="PTHR31589">
    <property type="entry name" value="PROTEIN, PUTATIVE (DUF239)-RELATED-RELATED"/>
    <property type="match status" value="1"/>
</dbReference>
<organism evidence="3 4">
    <name type="scientific">Solanum verrucosum</name>
    <dbReference type="NCBI Taxonomy" id="315347"/>
    <lineage>
        <taxon>Eukaryota</taxon>
        <taxon>Viridiplantae</taxon>
        <taxon>Streptophyta</taxon>
        <taxon>Embryophyta</taxon>
        <taxon>Tracheophyta</taxon>
        <taxon>Spermatophyta</taxon>
        <taxon>Magnoliopsida</taxon>
        <taxon>eudicotyledons</taxon>
        <taxon>Gunneridae</taxon>
        <taxon>Pentapetalae</taxon>
        <taxon>asterids</taxon>
        <taxon>lamiids</taxon>
        <taxon>Solanales</taxon>
        <taxon>Solanaceae</taxon>
        <taxon>Solanoideae</taxon>
        <taxon>Solaneae</taxon>
        <taxon>Solanum</taxon>
    </lineage>
</organism>
<dbReference type="PROSITE" id="PS52045">
    <property type="entry name" value="NEPROSIN_PEP_CD"/>
    <property type="match status" value="1"/>
</dbReference>
<keyword evidence="1" id="KW-0732">Signal</keyword>
<dbReference type="PANTHER" id="PTHR31589:SF207">
    <property type="entry name" value="NEPROSIN DOMAIN-CONTAINING PROTEIN"/>
    <property type="match status" value="1"/>
</dbReference>
<dbReference type="InterPro" id="IPR004314">
    <property type="entry name" value="Neprosin"/>
</dbReference>
<feature type="signal peptide" evidence="1">
    <location>
        <begin position="1"/>
        <end position="28"/>
    </location>
</feature>
<evidence type="ECO:0000313" key="4">
    <source>
        <dbReference type="Proteomes" id="UP001234989"/>
    </source>
</evidence>
<name>A0AAF0TYY4_SOLVR</name>
<evidence type="ECO:0000259" key="2">
    <source>
        <dbReference type="PROSITE" id="PS52045"/>
    </source>
</evidence>
<keyword evidence="4" id="KW-1185">Reference proteome</keyword>
<dbReference type="EMBL" id="CP133617">
    <property type="protein sequence ID" value="WMV32395.1"/>
    <property type="molecule type" value="Genomic_DNA"/>
</dbReference>
<dbReference type="InterPro" id="IPR053168">
    <property type="entry name" value="Glutamic_endopeptidase"/>
</dbReference>
<proteinExistence type="predicted"/>
<evidence type="ECO:0000256" key="1">
    <source>
        <dbReference type="SAM" id="SignalP"/>
    </source>
</evidence>
<feature type="domain" description="Neprosin PEP catalytic" evidence="2">
    <location>
        <begin position="63"/>
        <end position="287"/>
    </location>
</feature>
<gene>
    <name evidence="3" type="ORF">MTR67_025780</name>
</gene>
<sequence length="287" mass="32616">MNSRCIKELFNKRLLVLYFLLSYNGVEGQKKLSKLEDAELEKQLKSLNRPAVKTVKMKPTLSRINKDSTFSSATNRSSTKRSKDGGCPFGTIHVKRITKDDLIRLRNMPPPEAVTFVDEYDVNNNNSEPNGRYISSQGYKVVDPTLYGDTKTRFFIHFQAGKIHCFNTLCPGFVQVNYGLPLDNSFMDTISQRGGRPWGARMYIARDLAGNWWVLVSQEFTRAGFWPQSLFTDLKSFATNVDWGGVVYSPLGVPEPPMGSSYFPIENSSYDAYCAGSYNFQRERKDN</sequence>
<evidence type="ECO:0000313" key="3">
    <source>
        <dbReference type="EMBL" id="WMV32395.1"/>
    </source>
</evidence>
<dbReference type="AlphaFoldDB" id="A0AAF0TYY4"/>
<dbReference type="Pfam" id="PF03080">
    <property type="entry name" value="Neprosin"/>
    <property type="match status" value="1"/>
</dbReference>